<sequence length="506" mass="55254">MESTALTSYIADLDAAAIYGGSPNTSSLRPVRCVGTAGSSLRWVNGFCVSYTERKIYHAWTVNYFHNGEEARGGARTNAVMFFVYHGNFLDQRLCEPPVPDAVAVAGLGYFRVNRAWVRTIDDPFSFQGIRDDGAAIVVVSFLSVLKHNGAKMLLGLQAPNPCFDVLQHVDYGYTNLVTSEFIWLGPQLATNIAQFVVVLLALGSVKSDISVSILVDLVSATTYSLVLFVFSLLGKYYLVFNLSSILTSDSLVSICLISVVSFYHNLIVSHVWPSKLFAALTPSLIRTGVIHRGFLTLLALAVTVTEVCLGCTYNESLQVGTNPAPCIFGVGDCFNAINLPVVGCVVGYLCLLTVYTLGITTYIRSQPHGHFVAAKLMSFRQVQLATLDQAPATTFETFCCGKRLDQLLQARYLCVDVQSGQIGTHILAVMTLGFVPTRSGLLLRFNDYLTLAIARFLPGRWKRRLRILIPIATISRGSISGPVTFMQVGDLPVDDLRISALQCIV</sequence>
<feature type="transmembrane region" description="Helical" evidence="1">
    <location>
        <begin position="337"/>
        <end position="358"/>
    </location>
</feature>
<feature type="transmembrane region" description="Helical" evidence="1">
    <location>
        <begin position="251"/>
        <end position="273"/>
    </location>
</feature>
<feature type="transmembrane region" description="Helical" evidence="1">
    <location>
        <begin position="215"/>
        <end position="239"/>
    </location>
</feature>
<keyword evidence="1" id="KW-1133">Transmembrane helix</keyword>
<dbReference type="RefSeq" id="XP_012194799.1">
    <property type="nucleotide sequence ID" value="XM_012339409.1"/>
</dbReference>
<reference evidence="2 3" key="1">
    <citation type="journal article" date="2013" name="PLoS Genet.">
        <title>Distinctive expansion of potential virulence genes in the genome of the oomycete fish pathogen Saprolegnia parasitica.</title>
        <authorList>
            <person name="Jiang R.H."/>
            <person name="de Bruijn I."/>
            <person name="Haas B.J."/>
            <person name="Belmonte R."/>
            <person name="Lobach L."/>
            <person name="Christie J."/>
            <person name="van den Ackerveken G."/>
            <person name="Bottin A."/>
            <person name="Bulone V."/>
            <person name="Diaz-Moreno S.M."/>
            <person name="Dumas B."/>
            <person name="Fan L."/>
            <person name="Gaulin E."/>
            <person name="Govers F."/>
            <person name="Grenville-Briggs L.J."/>
            <person name="Horner N.R."/>
            <person name="Levin J.Z."/>
            <person name="Mammella M."/>
            <person name="Meijer H.J."/>
            <person name="Morris P."/>
            <person name="Nusbaum C."/>
            <person name="Oome S."/>
            <person name="Phillips A.J."/>
            <person name="van Rooyen D."/>
            <person name="Rzeszutek E."/>
            <person name="Saraiva M."/>
            <person name="Secombes C.J."/>
            <person name="Seidl M.F."/>
            <person name="Snel B."/>
            <person name="Stassen J.H."/>
            <person name="Sykes S."/>
            <person name="Tripathy S."/>
            <person name="van den Berg H."/>
            <person name="Vega-Arreguin J.C."/>
            <person name="Wawra S."/>
            <person name="Young S.K."/>
            <person name="Zeng Q."/>
            <person name="Dieguez-Uribeondo J."/>
            <person name="Russ C."/>
            <person name="Tyler B.M."/>
            <person name="van West P."/>
        </authorList>
    </citation>
    <scope>NUCLEOTIDE SEQUENCE [LARGE SCALE GENOMIC DNA]</scope>
    <source>
        <strain evidence="2 3">CBS 223.65</strain>
    </source>
</reference>
<dbReference type="VEuPathDB" id="FungiDB:SPRG_01219"/>
<keyword evidence="3" id="KW-1185">Reference proteome</keyword>
<accession>A0A067D825</accession>
<evidence type="ECO:0000313" key="3">
    <source>
        <dbReference type="Proteomes" id="UP000030745"/>
    </source>
</evidence>
<evidence type="ECO:0000256" key="1">
    <source>
        <dbReference type="SAM" id="Phobius"/>
    </source>
</evidence>
<dbReference type="EMBL" id="KK583190">
    <property type="protein sequence ID" value="KDO35152.1"/>
    <property type="molecule type" value="Genomic_DNA"/>
</dbReference>
<gene>
    <name evidence="2" type="ORF">SPRG_01219</name>
</gene>
<dbReference type="OrthoDB" id="10419020at2759"/>
<dbReference type="GeneID" id="24123820"/>
<dbReference type="KEGG" id="spar:SPRG_01219"/>
<proteinExistence type="predicted"/>
<dbReference type="Proteomes" id="UP000030745">
    <property type="component" value="Unassembled WGS sequence"/>
</dbReference>
<protein>
    <submittedName>
        <fullName evidence="2">Uncharacterized protein</fullName>
    </submittedName>
</protein>
<feature type="transmembrane region" description="Helical" evidence="1">
    <location>
        <begin position="182"/>
        <end position="203"/>
    </location>
</feature>
<feature type="transmembrane region" description="Helical" evidence="1">
    <location>
        <begin position="294"/>
        <end position="317"/>
    </location>
</feature>
<dbReference type="AlphaFoldDB" id="A0A067D825"/>
<name>A0A067D825_SAPPC</name>
<keyword evidence="1" id="KW-0472">Membrane</keyword>
<evidence type="ECO:0000313" key="2">
    <source>
        <dbReference type="EMBL" id="KDO35152.1"/>
    </source>
</evidence>
<keyword evidence="1" id="KW-0812">Transmembrane</keyword>
<organism evidence="2 3">
    <name type="scientific">Saprolegnia parasitica (strain CBS 223.65)</name>
    <dbReference type="NCBI Taxonomy" id="695850"/>
    <lineage>
        <taxon>Eukaryota</taxon>
        <taxon>Sar</taxon>
        <taxon>Stramenopiles</taxon>
        <taxon>Oomycota</taxon>
        <taxon>Saprolegniomycetes</taxon>
        <taxon>Saprolegniales</taxon>
        <taxon>Saprolegniaceae</taxon>
        <taxon>Saprolegnia</taxon>
    </lineage>
</organism>